<comment type="pathway">
    <text evidence="1">Cofactor biosynthesis; thiamine diphosphate biosynthesis.</text>
</comment>
<dbReference type="PANTHER" id="PTHR13847">
    <property type="entry name" value="SARCOSINE DEHYDROGENASE-RELATED"/>
    <property type="match status" value="1"/>
</dbReference>
<evidence type="ECO:0000313" key="7">
    <source>
        <dbReference type="EMBL" id="KOO47115.1"/>
    </source>
</evidence>
<keyword evidence="3" id="KW-0560">Oxidoreductase</keyword>
<dbReference type="Gene3D" id="3.50.50.60">
    <property type="entry name" value="FAD/NAD(P)-binding domain"/>
    <property type="match status" value="1"/>
</dbReference>
<sequence>MKRNYDVIIVGGGVIGCSIAYHLSKSGVKVAVIEKQTIGCEASCAAAGILGAQAEIDEEGPLLEFALEGRERFKELAGELKSITGVDIELVQEGVLKTATTELEAITLQNKVKQHRRWDQNVSWLNQNDVLQYEPQLSPTLHGAMYIPNDGQIMPRKLVEAFHKGCIYYGVDFYEETNVQKLLISEYKAYGVEIEGEAIYGDKIVIATGAYANQFLKECSPSVNVFPVKGECLCVQSEKPLLSKTIFLEEGFYLVPKSNHRIFIGATKLPHVFQKKVSIRGVASLIAKAEQLLPSIKEASLIDYWAGLRPQTDDGYPYLGEHPTVKSLFMACGHFRNGILLSAITGEVMASLIKDNQMNPVYRKAFSIERLDQTVR</sequence>
<dbReference type="STRING" id="284581.AMD01_07110"/>
<dbReference type="GO" id="GO:0009229">
    <property type="term" value="P:thiamine diphosphate biosynthetic process"/>
    <property type="evidence" value="ECO:0007669"/>
    <property type="project" value="UniProtKB-UniPathway"/>
</dbReference>
<keyword evidence="8" id="KW-1185">Reference proteome</keyword>
<dbReference type="EMBL" id="LILC01000010">
    <property type="protein sequence ID" value="KOO47115.1"/>
    <property type="molecule type" value="Genomic_DNA"/>
</dbReference>
<evidence type="ECO:0000313" key="8">
    <source>
        <dbReference type="Proteomes" id="UP000037558"/>
    </source>
</evidence>
<gene>
    <name evidence="7" type="ORF">AMD01_07110</name>
</gene>
<dbReference type="SUPFAM" id="SSF51905">
    <property type="entry name" value="FAD/NAD(P)-binding domain"/>
    <property type="match status" value="1"/>
</dbReference>
<comment type="catalytic activity">
    <reaction evidence="4">
        <text>glycine + O2 + H2O = glyoxylate + H2O2 + NH4(+)</text>
        <dbReference type="Rhea" id="RHEA:11532"/>
        <dbReference type="ChEBI" id="CHEBI:15377"/>
        <dbReference type="ChEBI" id="CHEBI:15379"/>
        <dbReference type="ChEBI" id="CHEBI:16240"/>
        <dbReference type="ChEBI" id="CHEBI:28938"/>
        <dbReference type="ChEBI" id="CHEBI:36655"/>
        <dbReference type="ChEBI" id="CHEBI:57305"/>
        <dbReference type="EC" id="1.4.3.19"/>
    </reaction>
</comment>
<keyword evidence="2" id="KW-0784">Thiamine biosynthesis</keyword>
<dbReference type="Pfam" id="PF01266">
    <property type="entry name" value="DAO"/>
    <property type="match status" value="1"/>
</dbReference>
<evidence type="ECO:0000256" key="1">
    <source>
        <dbReference type="ARBA" id="ARBA00004948"/>
    </source>
</evidence>
<name>A0A0M0L7R3_9BACI</name>
<dbReference type="GO" id="GO:0050660">
    <property type="term" value="F:flavin adenine dinucleotide binding"/>
    <property type="evidence" value="ECO:0007669"/>
    <property type="project" value="InterPro"/>
</dbReference>
<dbReference type="Gene3D" id="3.30.9.10">
    <property type="entry name" value="D-Amino Acid Oxidase, subunit A, domain 2"/>
    <property type="match status" value="1"/>
</dbReference>
<dbReference type="GO" id="GO:0005737">
    <property type="term" value="C:cytoplasm"/>
    <property type="evidence" value="ECO:0007669"/>
    <property type="project" value="TreeGrafter"/>
</dbReference>
<dbReference type="PROSITE" id="PS51257">
    <property type="entry name" value="PROKAR_LIPOPROTEIN"/>
    <property type="match status" value="1"/>
</dbReference>
<dbReference type="AlphaFoldDB" id="A0A0M0L7R3"/>
<organism evidence="7 8">
    <name type="scientific">Priestia koreensis</name>
    <dbReference type="NCBI Taxonomy" id="284581"/>
    <lineage>
        <taxon>Bacteria</taxon>
        <taxon>Bacillati</taxon>
        <taxon>Bacillota</taxon>
        <taxon>Bacilli</taxon>
        <taxon>Bacillales</taxon>
        <taxon>Bacillaceae</taxon>
        <taxon>Priestia</taxon>
    </lineage>
</organism>
<evidence type="ECO:0000256" key="2">
    <source>
        <dbReference type="ARBA" id="ARBA00022977"/>
    </source>
</evidence>
<reference evidence="8" key="1">
    <citation type="submission" date="2015-08" db="EMBL/GenBank/DDBJ databases">
        <title>Fjat-14210 dsm16467.</title>
        <authorList>
            <person name="Liu B."/>
            <person name="Wang J."/>
            <person name="Zhu Y."/>
            <person name="Liu G."/>
            <person name="Chen Q."/>
            <person name="Chen Z."/>
            <person name="Lan J."/>
            <person name="Che J."/>
            <person name="Ge C."/>
            <person name="Shi H."/>
            <person name="Pan Z."/>
            <person name="Liu X."/>
        </authorList>
    </citation>
    <scope>NUCLEOTIDE SEQUENCE [LARGE SCALE GENOMIC DNA]</scope>
    <source>
        <strain evidence="8">DSM 16467</strain>
    </source>
</reference>
<evidence type="ECO:0000256" key="4">
    <source>
        <dbReference type="ARBA" id="ARBA00049872"/>
    </source>
</evidence>
<dbReference type="OrthoDB" id="9794226at2"/>
<protein>
    <recommendedName>
        <fullName evidence="5">glycine oxidase</fullName>
        <ecNumber evidence="5">1.4.3.19</ecNumber>
    </recommendedName>
</protein>
<evidence type="ECO:0000256" key="5">
    <source>
        <dbReference type="ARBA" id="ARBA00050018"/>
    </source>
</evidence>
<dbReference type="NCBIfam" id="TIGR02352">
    <property type="entry name" value="thiamin_ThiO"/>
    <property type="match status" value="1"/>
</dbReference>
<dbReference type="EC" id="1.4.3.19" evidence="5"/>
<evidence type="ECO:0000256" key="3">
    <source>
        <dbReference type="ARBA" id="ARBA00023002"/>
    </source>
</evidence>
<accession>A0A0M0L7R3</accession>
<dbReference type="InterPro" id="IPR006076">
    <property type="entry name" value="FAD-dep_OxRdtase"/>
</dbReference>
<dbReference type="InterPro" id="IPR012727">
    <property type="entry name" value="Gly_oxidase_ThiO"/>
</dbReference>
<dbReference type="InterPro" id="IPR036188">
    <property type="entry name" value="FAD/NAD-bd_sf"/>
</dbReference>
<dbReference type="PANTHER" id="PTHR13847:SF289">
    <property type="entry name" value="GLYCINE OXIDASE"/>
    <property type="match status" value="1"/>
</dbReference>
<feature type="domain" description="FAD dependent oxidoreductase" evidence="6">
    <location>
        <begin position="6"/>
        <end position="352"/>
    </location>
</feature>
<dbReference type="UniPathway" id="UPA00060"/>
<dbReference type="SUPFAM" id="SSF54373">
    <property type="entry name" value="FAD-linked reductases, C-terminal domain"/>
    <property type="match status" value="1"/>
</dbReference>
<evidence type="ECO:0000259" key="6">
    <source>
        <dbReference type="Pfam" id="PF01266"/>
    </source>
</evidence>
<dbReference type="RefSeq" id="WP_053400702.1">
    <property type="nucleotide sequence ID" value="NZ_JAUKEN010000002.1"/>
</dbReference>
<dbReference type="Proteomes" id="UP000037558">
    <property type="component" value="Unassembled WGS sequence"/>
</dbReference>
<dbReference type="GO" id="GO:0009228">
    <property type="term" value="P:thiamine biosynthetic process"/>
    <property type="evidence" value="ECO:0007669"/>
    <property type="project" value="UniProtKB-KW"/>
</dbReference>
<comment type="caution">
    <text evidence="7">The sequence shown here is derived from an EMBL/GenBank/DDBJ whole genome shotgun (WGS) entry which is preliminary data.</text>
</comment>
<dbReference type="PATRIC" id="fig|284581.3.peg.1303"/>
<dbReference type="GO" id="GO:0043799">
    <property type="term" value="F:glycine oxidase activity"/>
    <property type="evidence" value="ECO:0007669"/>
    <property type="project" value="UniProtKB-EC"/>
</dbReference>
<proteinExistence type="predicted"/>